<organism evidence="5 6">
    <name type="scientific">Pandoraea anhela</name>
    <dbReference type="NCBI Taxonomy" id="2508295"/>
    <lineage>
        <taxon>Bacteria</taxon>
        <taxon>Pseudomonadati</taxon>
        <taxon>Pseudomonadota</taxon>
        <taxon>Betaproteobacteria</taxon>
        <taxon>Burkholderiales</taxon>
        <taxon>Burkholderiaceae</taxon>
        <taxon>Pandoraea</taxon>
    </lineage>
</organism>
<dbReference type="GO" id="GO:0016787">
    <property type="term" value="F:hydrolase activity"/>
    <property type="evidence" value="ECO:0007669"/>
    <property type="project" value="UniProtKB-KW"/>
</dbReference>
<dbReference type="AlphaFoldDB" id="A0A5E4RIW0"/>
<dbReference type="RefSeq" id="WP_370819549.1">
    <property type="nucleotide sequence ID" value="NZ_CABPSB010000001.1"/>
</dbReference>
<reference evidence="5 6" key="1">
    <citation type="submission" date="2019-08" db="EMBL/GenBank/DDBJ databases">
        <authorList>
            <person name="Peeters C."/>
        </authorList>
    </citation>
    <scope>NUCLEOTIDE SEQUENCE [LARGE SCALE GENOMIC DNA]</scope>
    <source>
        <strain evidence="5 6">LMG 31108</strain>
    </source>
</reference>
<keyword evidence="1" id="KW-0732">Signal</keyword>
<name>A0A5E4RIW0_9BURK</name>
<dbReference type="EMBL" id="CABPSB010000001">
    <property type="protein sequence ID" value="VVD61969.1"/>
    <property type="molecule type" value="Genomic_DNA"/>
</dbReference>
<proteinExistence type="predicted"/>
<dbReference type="PANTHER" id="PTHR43037:SF5">
    <property type="entry name" value="FERULOYL ESTERASE"/>
    <property type="match status" value="1"/>
</dbReference>
<dbReference type="InterPro" id="IPR050955">
    <property type="entry name" value="Plant_Biomass_Hydrol_Est"/>
</dbReference>
<dbReference type="InterPro" id="IPR029058">
    <property type="entry name" value="AB_hydrolase_fold"/>
</dbReference>
<sequence length="256" mass="27291">MFDPSLFGRMSPDVITSASMSQIPRNADTTGESASTATPSTAPFSPFSPFVPFAPGRHSLGLSETRDAVLYVPAGLPRDKPVPLFVMFHGAGGFPEKVLPFIEPHADRGRFLVLAPHSTFPTWDIVIGGNGPDLERLQAALRLVAARYAIDAQRVAFAGFSDGASYALSIGVTNGDIASHVIAFSGGFMSIFMQEGLPKVFIAHGLIDEQLPIATSGRQNANKLKAAGYDVQFVEFDGRHIIEPGVVAQAIDFFLG</sequence>
<evidence type="ECO:0000256" key="3">
    <source>
        <dbReference type="SAM" id="MobiDB-lite"/>
    </source>
</evidence>
<evidence type="ECO:0000313" key="5">
    <source>
        <dbReference type="EMBL" id="VVD61969.1"/>
    </source>
</evidence>
<feature type="region of interest" description="Disordered" evidence="3">
    <location>
        <begin position="18"/>
        <end position="41"/>
    </location>
</feature>
<dbReference type="Gene3D" id="3.40.50.1820">
    <property type="entry name" value="alpha/beta hydrolase"/>
    <property type="match status" value="1"/>
</dbReference>
<evidence type="ECO:0000256" key="2">
    <source>
        <dbReference type="ARBA" id="ARBA00022801"/>
    </source>
</evidence>
<keyword evidence="2" id="KW-0378">Hydrolase</keyword>
<dbReference type="InterPro" id="IPR003140">
    <property type="entry name" value="PLipase/COase/thioEstase"/>
</dbReference>
<protein>
    <submittedName>
        <fullName evidence="5">Esterase</fullName>
    </submittedName>
</protein>
<dbReference type="Proteomes" id="UP000406256">
    <property type="component" value="Unassembled WGS sequence"/>
</dbReference>
<dbReference type="SUPFAM" id="SSF53474">
    <property type="entry name" value="alpha/beta-Hydrolases"/>
    <property type="match status" value="1"/>
</dbReference>
<evidence type="ECO:0000313" key="6">
    <source>
        <dbReference type="Proteomes" id="UP000406256"/>
    </source>
</evidence>
<feature type="compositionally biased region" description="Polar residues" evidence="3">
    <location>
        <begin position="18"/>
        <end position="32"/>
    </location>
</feature>
<feature type="domain" description="Phospholipase/carboxylesterase/thioesterase" evidence="4">
    <location>
        <begin position="148"/>
        <end position="253"/>
    </location>
</feature>
<evidence type="ECO:0000256" key="1">
    <source>
        <dbReference type="ARBA" id="ARBA00022729"/>
    </source>
</evidence>
<dbReference type="Pfam" id="PF02230">
    <property type="entry name" value="Abhydrolase_2"/>
    <property type="match status" value="1"/>
</dbReference>
<dbReference type="PANTHER" id="PTHR43037">
    <property type="entry name" value="UNNAMED PRODUCT-RELATED"/>
    <property type="match status" value="1"/>
</dbReference>
<keyword evidence="6" id="KW-1185">Reference proteome</keyword>
<accession>A0A5E4RIW0</accession>
<gene>
    <name evidence="5" type="ORF">PAN31108_00158</name>
</gene>
<evidence type="ECO:0000259" key="4">
    <source>
        <dbReference type="Pfam" id="PF02230"/>
    </source>
</evidence>